<gene>
    <name evidence="2" type="ORF">H4684_002280</name>
</gene>
<dbReference type="EMBL" id="JADBGG010000016">
    <property type="protein sequence ID" value="MBE1425623.1"/>
    <property type="molecule type" value="Genomic_DNA"/>
</dbReference>
<dbReference type="InterPro" id="IPR009363">
    <property type="entry name" value="Phage_Mu_Gp16"/>
</dbReference>
<accession>A0ABR9H510</accession>
<feature type="region of interest" description="Disordered" evidence="1">
    <location>
        <begin position="19"/>
        <end position="40"/>
    </location>
</feature>
<organism evidence="2 3">
    <name type="scientific">Desulfomicrobium macestii</name>
    <dbReference type="NCBI Taxonomy" id="90731"/>
    <lineage>
        <taxon>Bacteria</taxon>
        <taxon>Pseudomonadati</taxon>
        <taxon>Thermodesulfobacteriota</taxon>
        <taxon>Desulfovibrionia</taxon>
        <taxon>Desulfovibrionales</taxon>
        <taxon>Desulfomicrobiaceae</taxon>
        <taxon>Desulfomicrobium</taxon>
    </lineage>
</organism>
<comment type="caution">
    <text evidence="2">The sequence shown here is derived from an EMBL/GenBank/DDBJ whole genome shotgun (WGS) entry which is preliminary data.</text>
</comment>
<evidence type="ECO:0000256" key="1">
    <source>
        <dbReference type="SAM" id="MobiDB-lite"/>
    </source>
</evidence>
<evidence type="ECO:0000313" key="2">
    <source>
        <dbReference type="EMBL" id="MBE1425623.1"/>
    </source>
</evidence>
<protein>
    <submittedName>
        <fullName evidence="2">Phage gp16-like protein</fullName>
    </submittedName>
</protein>
<dbReference type="Pfam" id="PF06252">
    <property type="entry name" value="GemA"/>
    <property type="match status" value="1"/>
</dbReference>
<reference evidence="2 3" key="1">
    <citation type="submission" date="2020-10" db="EMBL/GenBank/DDBJ databases">
        <title>Genomic Encyclopedia of Type Strains, Phase IV (KMG-IV): sequencing the most valuable type-strain genomes for metagenomic binning, comparative biology and taxonomic classification.</title>
        <authorList>
            <person name="Goeker M."/>
        </authorList>
    </citation>
    <scope>NUCLEOTIDE SEQUENCE [LARGE SCALE GENOMIC DNA]</scope>
    <source>
        <strain evidence="2 3">DSM 4194</strain>
    </source>
</reference>
<dbReference type="RefSeq" id="WP_192623800.1">
    <property type="nucleotide sequence ID" value="NZ_JADBGG010000016.1"/>
</dbReference>
<proteinExistence type="predicted"/>
<keyword evidence="3" id="KW-1185">Reference proteome</keyword>
<sequence length="180" mass="19986">MTVLSIFTGKPVDPATLAKAPARKQDPAKVAPRKRGGLQRENQKAMLAKVHIAKQRLGLDDEIYRGILSERFGVDSSKDLEMTGLNDLLLHLQRLGFQPTPRRKSADPYDVDAQIRKIEALLSEKGRVEGTDVPWGYAMAILKRQTGGKVKSFEDASALELRGVIVALIRDAHKHGRRVQ</sequence>
<evidence type="ECO:0000313" key="3">
    <source>
        <dbReference type="Proteomes" id="UP000639010"/>
    </source>
</evidence>
<dbReference type="Proteomes" id="UP000639010">
    <property type="component" value="Unassembled WGS sequence"/>
</dbReference>
<name>A0ABR9H510_9BACT</name>